<evidence type="ECO:0000313" key="2">
    <source>
        <dbReference type="Proteomes" id="UP000712600"/>
    </source>
</evidence>
<dbReference type="PANTHER" id="PTHR11252:SF16">
    <property type="entry name" value="POLYRIBONUCLEOTIDE NUCLEOTIDYLTRANSFERASE 2, MITOCHONDRIAL"/>
    <property type="match status" value="1"/>
</dbReference>
<dbReference type="GO" id="GO:0004654">
    <property type="term" value="F:polyribonucleotide nucleotidyltransferase activity"/>
    <property type="evidence" value="ECO:0007669"/>
    <property type="project" value="InterPro"/>
</dbReference>
<dbReference type="Proteomes" id="UP000712600">
    <property type="component" value="Unassembled WGS sequence"/>
</dbReference>
<dbReference type="SUPFAM" id="SSF55666">
    <property type="entry name" value="Ribonuclease PH domain 2-like"/>
    <property type="match status" value="1"/>
</dbReference>
<dbReference type="PANTHER" id="PTHR11252">
    <property type="entry name" value="POLYRIBONUCLEOTIDE NUCLEOTIDYLTRANSFERASE"/>
    <property type="match status" value="1"/>
</dbReference>
<dbReference type="InterPro" id="IPR027408">
    <property type="entry name" value="PNPase/RNase_PH_dom_sf"/>
</dbReference>
<dbReference type="GO" id="GO:0009570">
    <property type="term" value="C:chloroplast stroma"/>
    <property type="evidence" value="ECO:0007669"/>
    <property type="project" value="TreeGrafter"/>
</dbReference>
<dbReference type="GO" id="GO:0003723">
    <property type="term" value="F:RNA binding"/>
    <property type="evidence" value="ECO:0007669"/>
    <property type="project" value="InterPro"/>
</dbReference>
<dbReference type="GO" id="GO:0005739">
    <property type="term" value="C:mitochondrion"/>
    <property type="evidence" value="ECO:0007669"/>
    <property type="project" value="TreeGrafter"/>
</dbReference>
<sequence>MDEIKVSLHFVTCVLSDFLALTIMASVLSSDGKQDPDILTPDASSPALMLSDVSWGGPIGVIRLGRIGGQIVLSSSDLDLIYACTRDKTMMIDVQAREITEKDLAAALILAHPEAVKYIDPQTRLAAKQKEYKLSMLSEKTLNKVTHLVVQIVHALSTITLVAPGYGQVVFHSRCSFSFSLP</sequence>
<dbReference type="GO" id="GO:0000175">
    <property type="term" value="F:3'-5'-RNA exonuclease activity"/>
    <property type="evidence" value="ECO:0007669"/>
    <property type="project" value="TreeGrafter"/>
</dbReference>
<evidence type="ECO:0000313" key="1">
    <source>
        <dbReference type="EMBL" id="KAF3504243.1"/>
    </source>
</evidence>
<gene>
    <name evidence="1" type="ORF">F2Q69_00044853</name>
</gene>
<comment type="caution">
    <text evidence="1">The sequence shown here is derived from an EMBL/GenBank/DDBJ whole genome shotgun (WGS) entry which is preliminary data.</text>
</comment>
<dbReference type="InterPro" id="IPR036345">
    <property type="entry name" value="ExoRNase_PH_dom2_sf"/>
</dbReference>
<reference evidence="1" key="1">
    <citation type="submission" date="2019-12" db="EMBL/GenBank/DDBJ databases">
        <title>Genome sequencing and annotation of Brassica cretica.</title>
        <authorList>
            <person name="Studholme D.J."/>
            <person name="Sarris P."/>
        </authorList>
    </citation>
    <scope>NUCLEOTIDE SEQUENCE</scope>
    <source>
        <strain evidence="1">PFS-109/04</strain>
        <tissue evidence="1">Leaf</tissue>
    </source>
</reference>
<dbReference type="GO" id="GO:0000965">
    <property type="term" value="P:mitochondrial RNA 3'-end processing"/>
    <property type="evidence" value="ECO:0007669"/>
    <property type="project" value="TreeGrafter"/>
</dbReference>
<dbReference type="GO" id="GO:0005829">
    <property type="term" value="C:cytosol"/>
    <property type="evidence" value="ECO:0007669"/>
    <property type="project" value="TreeGrafter"/>
</dbReference>
<protein>
    <submittedName>
        <fullName evidence="1">Uncharacterized protein</fullName>
    </submittedName>
</protein>
<dbReference type="InterPro" id="IPR012162">
    <property type="entry name" value="PNPase"/>
</dbReference>
<dbReference type="EMBL" id="QGKX02001621">
    <property type="protein sequence ID" value="KAF3504243.1"/>
    <property type="molecule type" value="Genomic_DNA"/>
</dbReference>
<proteinExistence type="predicted"/>
<dbReference type="GO" id="GO:0000958">
    <property type="term" value="P:mitochondrial mRNA catabolic process"/>
    <property type="evidence" value="ECO:0007669"/>
    <property type="project" value="TreeGrafter"/>
</dbReference>
<name>A0A8S9NT40_BRACR</name>
<organism evidence="1 2">
    <name type="scientific">Brassica cretica</name>
    <name type="common">Mustard</name>
    <dbReference type="NCBI Taxonomy" id="69181"/>
    <lineage>
        <taxon>Eukaryota</taxon>
        <taxon>Viridiplantae</taxon>
        <taxon>Streptophyta</taxon>
        <taxon>Embryophyta</taxon>
        <taxon>Tracheophyta</taxon>
        <taxon>Spermatophyta</taxon>
        <taxon>Magnoliopsida</taxon>
        <taxon>eudicotyledons</taxon>
        <taxon>Gunneridae</taxon>
        <taxon>Pentapetalae</taxon>
        <taxon>rosids</taxon>
        <taxon>malvids</taxon>
        <taxon>Brassicales</taxon>
        <taxon>Brassicaceae</taxon>
        <taxon>Brassiceae</taxon>
        <taxon>Brassica</taxon>
    </lineage>
</organism>
<accession>A0A8S9NT40</accession>
<dbReference type="AlphaFoldDB" id="A0A8S9NT40"/>
<dbReference type="Gene3D" id="3.30.230.70">
    <property type="entry name" value="GHMP Kinase, N-terminal domain"/>
    <property type="match status" value="1"/>
</dbReference>